<accession>A0A133V6V6</accession>
<evidence type="ECO:0000259" key="1">
    <source>
        <dbReference type="Pfam" id="PF01796"/>
    </source>
</evidence>
<evidence type="ECO:0000259" key="2">
    <source>
        <dbReference type="Pfam" id="PF12172"/>
    </source>
</evidence>
<protein>
    <submittedName>
        <fullName evidence="3">Transcriptional regulator</fullName>
    </submittedName>
</protein>
<dbReference type="PANTHER" id="PTHR34075:SF5">
    <property type="entry name" value="BLR3430 PROTEIN"/>
    <property type="match status" value="1"/>
</dbReference>
<keyword evidence="4" id="KW-1185">Reference proteome</keyword>
<dbReference type="SUPFAM" id="SSF50249">
    <property type="entry name" value="Nucleic acid-binding proteins"/>
    <property type="match status" value="1"/>
</dbReference>
<dbReference type="InterPro" id="IPR012340">
    <property type="entry name" value="NA-bd_OB-fold"/>
</dbReference>
<evidence type="ECO:0000313" key="4">
    <source>
        <dbReference type="Proteomes" id="UP000070400"/>
    </source>
</evidence>
<dbReference type="EMBL" id="LHXX01000023">
    <property type="protein sequence ID" value="KXB02162.1"/>
    <property type="molecule type" value="Genomic_DNA"/>
</dbReference>
<gene>
    <name evidence="3" type="ORF">AKJ43_02360</name>
</gene>
<dbReference type="Proteomes" id="UP000070400">
    <property type="component" value="Unassembled WGS sequence"/>
</dbReference>
<dbReference type="Gene3D" id="6.10.30.10">
    <property type="match status" value="1"/>
</dbReference>
<dbReference type="InterPro" id="IPR002878">
    <property type="entry name" value="ChsH2_C"/>
</dbReference>
<evidence type="ECO:0000313" key="3">
    <source>
        <dbReference type="EMBL" id="KXB02162.1"/>
    </source>
</evidence>
<dbReference type="AlphaFoldDB" id="A0A133V6V6"/>
<organism evidence="3 4">
    <name type="scientific">candidate division MSBL1 archaeon SCGC-AAA261D19</name>
    <dbReference type="NCBI Taxonomy" id="1698273"/>
    <lineage>
        <taxon>Archaea</taxon>
        <taxon>Methanobacteriati</taxon>
        <taxon>Methanobacteriota</taxon>
        <taxon>candidate division MSBL1</taxon>
    </lineage>
</organism>
<comment type="caution">
    <text evidence="3">The sequence shown here is derived from an EMBL/GenBank/DDBJ whole genome shotgun (WGS) entry which is preliminary data.</text>
</comment>
<proteinExistence type="predicted"/>
<feature type="domain" description="ChsH2 rubredoxin-like zinc ribbon" evidence="2">
    <location>
        <begin position="11"/>
        <end position="39"/>
    </location>
</feature>
<dbReference type="PANTHER" id="PTHR34075">
    <property type="entry name" value="BLR3430 PROTEIN"/>
    <property type="match status" value="1"/>
</dbReference>
<reference evidence="3 4" key="1">
    <citation type="journal article" date="2016" name="Sci. Rep.">
        <title>Metabolic traits of an uncultured archaeal lineage -MSBL1- from brine pools of the Red Sea.</title>
        <authorList>
            <person name="Mwirichia R."/>
            <person name="Alam I."/>
            <person name="Rashid M."/>
            <person name="Vinu M."/>
            <person name="Ba-Alawi W."/>
            <person name="Anthony Kamau A."/>
            <person name="Kamanda Ngugi D."/>
            <person name="Goker M."/>
            <person name="Klenk H.P."/>
            <person name="Bajic V."/>
            <person name="Stingl U."/>
        </authorList>
    </citation>
    <scope>NUCLEOTIDE SEQUENCE [LARGE SCALE GENOMIC DNA]</scope>
    <source>
        <strain evidence="3">SCGC-AAA261D19</strain>
    </source>
</reference>
<feature type="domain" description="ChsH2 C-terminal OB-fold" evidence="1">
    <location>
        <begin position="48"/>
        <end position="110"/>
    </location>
</feature>
<name>A0A133V6V6_9EURY</name>
<sequence length="130" mass="14995">MPVPRFWRQITNRYNLIGTRCENCDEVFFPPRHVCPICRRIGKLEPYQLKGRGKIVSHTTVHVSPKGFEDEAPYSVAIIKLDEGPRVTGQITDCDPEEIQIGDEVEVTFRHVREDGESGVIYYGYKFRPV</sequence>
<dbReference type="InterPro" id="IPR022002">
    <property type="entry name" value="ChsH2_Znr"/>
</dbReference>
<dbReference type="InterPro" id="IPR052513">
    <property type="entry name" value="Thioester_dehydratase-like"/>
</dbReference>
<dbReference type="Pfam" id="PF12172">
    <property type="entry name" value="zf-ChsH2"/>
    <property type="match status" value="1"/>
</dbReference>
<dbReference type="Pfam" id="PF01796">
    <property type="entry name" value="OB_ChsH2_C"/>
    <property type="match status" value="1"/>
</dbReference>